<dbReference type="AlphaFoldDB" id="A0A5B7HRS2"/>
<evidence type="ECO:0000313" key="2">
    <source>
        <dbReference type="Proteomes" id="UP000324222"/>
    </source>
</evidence>
<protein>
    <submittedName>
        <fullName evidence="1">Uncharacterized protein</fullName>
    </submittedName>
</protein>
<evidence type="ECO:0000313" key="1">
    <source>
        <dbReference type="EMBL" id="MPC71398.1"/>
    </source>
</evidence>
<gene>
    <name evidence="1" type="ORF">E2C01_065675</name>
</gene>
<proteinExistence type="predicted"/>
<accession>A0A5B7HRS2</accession>
<keyword evidence="2" id="KW-1185">Reference proteome</keyword>
<dbReference type="Proteomes" id="UP000324222">
    <property type="component" value="Unassembled WGS sequence"/>
</dbReference>
<reference evidence="1 2" key="1">
    <citation type="submission" date="2019-05" db="EMBL/GenBank/DDBJ databases">
        <title>Another draft genome of Portunus trituberculatus and its Hox gene families provides insights of decapod evolution.</title>
        <authorList>
            <person name="Jeong J.-H."/>
            <person name="Song I."/>
            <person name="Kim S."/>
            <person name="Choi T."/>
            <person name="Kim D."/>
            <person name="Ryu S."/>
            <person name="Kim W."/>
        </authorList>
    </citation>
    <scope>NUCLEOTIDE SEQUENCE [LARGE SCALE GENOMIC DNA]</scope>
    <source>
        <tissue evidence="1">Muscle</tissue>
    </source>
</reference>
<sequence>MRGSLTTRYGYNHSLRLRLIKGFKTHESLRTLFLSISTTRTHNLLSTSTFQAYNYNSSEINLP</sequence>
<organism evidence="1 2">
    <name type="scientific">Portunus trituberculatus</name>
    <name type="common">Swimming crab</name>
    <name type="synonym">Neptunus trituberculatus</name>
    <dbReference type="NCBI Taxonomy" id="210409"/>
    <lineage>
        <taxon>Eukaryota</taxon>
        <taxon>Metazoa</taxon>
        <taxon>Ecdysozoa</taxon>
        <taxon>Arthropoda</taxon>
        <taxon>Crustacea</taxon>
        <taxon>Multicrustacea</taxon>
        <taxon>Malacostraca</taxon>
        <taxon>Eumalacostraca</taxon>
        <taxon>Eucarida</taxon>
        <taxon>Decapoda</taxon>
        <taxon>Pleocyemata</taxon>
        <taxon>Brachyura</taxon>
        <taxon>Eubrachyura</taxon>
        <taxon>Portunoidea</taxon>
        <taxon>Portunidae</taxon>
        <taxon>Portuninae</taxon>
        <taxon>Portunus</taxon>
    </lineage>
</organism>
<comment type="caution">
    <text evidence="1">The sequence shown here is derived from an EMBL/GenBank/DDBJ whole genome shotgun (WGS) entry which is preliminary data.</text>
</comment>
<name>A0A5B7HRS2_PORTR</name>
<dbReference type="EMBL" id="VSRR010032809">
    <property type="protein sequence ID" value="MPC71398.1"/>
    <property type="molecule type" value="Genomic_DNA"/>
</dbReference>